<dbReference type="EMBL" id="CP015249">
    <property type="protein sequence ID" value="ANB17278.1"/>
    <property type="molecule type" value="Genomic_DNA"/>
</dbReference>
<organism evidence="2 3">
    <name type="scientific">Dokdonella koreensis DS-123</name>
    <dbReference type="NCBI Taxonomy" id="1300342"/>
    <lineage>
        <taxon>Bacteria</taxon>
        <taxon>Pseudomonadati</taxon>
        <taxon>Pseudomonadota</taxon>
        <taxon>Gammaproteobacteria</taxon>
        <taxon>Lysobacterales</taxon>
        <taxon>Rhodanobacteraceae</taxon>
        <taxon>Dokdonella</taxon>
    </lineage>
</organism>
<dbReference type="PROSITE" id="PS51819">
    <property type="entry name" value="VOC"/>
    <property type="match status" value="1"/>
</dbReference>
<sequence length="148" mass="15717">MLPFTIQRIDHVVLRVVDLDRAIAFYQQVLGCTVVRRRDDLGLAHLRAGASLIDLISVHGRLGAKGGPAPGAEARNVDHLCLRIEPFDEPVLVAHLTRFGLAPFGPAETNFGAEGDGLSIYLADPDGNHIELKGPALGSLPQAPANGS</sequence>
<dbReference type="PANTHER" id="PTHR21366">
    <property type="entry name" value="GLYOXALASE FAMILY PROTEIN"/>
    <property type="match status" value="1"/>
</dbReference>
<accession>A0A160DSJ4</accession>
<dbReference type="Gene3D" id="3.10.180.10">
    <property type="entry name" value="2,3-Dihydroxybiphenyl 1,2-Dioxygenase, domain 1"/>
    <property type="match status" value="1"/>
</dbReference>
<evidence type="ECO:0000313" key="3">
    <source>
        <dbReference type="Proteomes" id="UP000076830"/>
    </source>
</evidence>
<dbReference type="Proteomes" id="UP000076830">
    <property type="component" value="Chromosome"/>
</dbReference>
<dbReference type="GO" id="GO:0016829">
    <property type="term" value="F:lyase activity"/>
    <property type="evidence" value="ECO:0007669"/>
    <property type="project" value="UniProtKB-KW"/>
</dbReference>
<feature type="domain" description="VOC" evidence="1">
    <location>
        <begin position="8"/>
        <end position="135"/>
    </location>
</feature>
<dbReference type="STRING" id="1300342.I596_1248"/>
<protein>
    <submittedName>
        <fullName evidence="2">Lactoylglutathione lyase</fullName>
    </submittedName>
</protein>
<keyword evidence="2" id="KW-0456">Lyase</keyword>
<dbReference type="KEGG" id="dko:I596_1248"/>
<dbReference type="InterPro" id="IPR050383">
    <property type="entry name" value="GlyoxalaseI/FosfomycinResist"/>
</dbReference>
<dbReference type="InterPro" id="IPR004360">
    <property type="entry name" value="Glyas_Fos-R_dOase_dom"/>
</dbReference>
<dbReference type="InterPro" id="IPR037523">
    <property type="entry name" value="VOC_core"/>
</dbReference>
<dbReference type="InterPro" id="IPR029068">
    <property type="entry name" value="Glyas_Bleomycin-R_OHBP_Dase"/>
</dbReference>
<name>A0A160DSJ4_9GAMM</name>
<dbReference type="AlphaFoldDB" id="A0A160DSJ4"/>
<dbReference type="PATRIC" id="fig|1300342.3.peg.1217"/>
<dbReference type="RefSeq" id="WP_067645379.1">
    <property type="nucleotide sequence ID" value="NZ_CP015249.1"/>
</dbReference>
<dbReference type="OrthoDB" id="9812656at2"/>
<evidence type="ECO:0000259" key="1">
    <source>
        <dbReference type="PROSITE" id="PS51819"/>
    </source>
</evidence>
<proteinExistence type="predicted"/>
<dbReference type="SUPFAM" id="SSF54593">
    <property type="entry name" value="Glyoxalase/Bleomycin resistance protein/Dihydroxybiphenyl dioxygenase"/>
    <property type="match status" value="1"/>
</dbReference>
<evidence type="ECO:0000313" key="2">
    <source>
        <dbReference type="EMBL" id="ANB17278.1"/>
    </source>
</evidence>
<keyword evidence="3" id="KW-1185">Reference proteome</keyword>
<dbReference type="PANTHER" id="PTHR21366:SF14">
    <property type="entry name" value="GLYOXALASE DOMAIN-CONTAINING PROTEIN 5"/>
    <property type="match status" value="1"/>
</dbReference>
<gene>
    <name evidence="2" type="ORF">I596_1248</name>
</gene>
<reference evidence="2 3" key="1">
    <citation type="submission" date="2016-04" db="EMBL/GenBank/DDBJ databases">
        <title>Complete genome sequence of Dokdonella koreensis DS-123T.</title>
        <authorList>
            <person name="Kim J.F."/>
            <person name="Lee H."/>
            <person name="Kwak M.-J."/>
        </authorList>
    </citation>
    <scope>NUCLEOTIDE SEQUENCE [LARGE SCALE GENOMIC DNA]</scope>
    <source>
        <strain evidence="2 3">DS-123</strain>
    </source>
</reference>
<dbReference type="Pfam" id="PF00903">
    <property type="entry name" value="Glyoxalase"/>
    <property type="match status" value="1"/>
</dbReference>